<evidence type="ECO:0000259" key="3">
    <source>
        <dbReference type="PROSITE" id="PS50977"/>
    </source>
</evidence>
<evidence type="ECO:0000313" key="5">
    <source>
        <dbReference type="Proteomes" id="UP001210231"/>
    </source>
</evidence>
<dbReference type="Gene3D" id="1.10.10.60">
    <property type="entry name" value="Homeodomain-like"/>
    <property type="match status" value="1"/>
</dbReference>
<dbReference type="PROSITE" id="PS50977">
    <property type="entry name" value="HTH_TETR_2"/>
    <property type="match status" value="1"/>
</dbReference>
<dbReference type="SUPFAM" id="SSF48498">
    <property type="entry name" value="Tetracyclin repressor-like, C-terminal domain"/>
    <property type="match status" value="1"/>
</dbReference>
<dbReference type="RefSeq" id="WP_407032995.1">
    <property type="nucleotide sequence ID" value="NZ_JAQGEF010000038.1"/>
</dbReference>
<accession>A0ABT4UPI4</accession>
<dbReference type="PANTHER" id="PTHR43479">
    <property type="entry name" value="ACREF/ENVCD OPERON REPRESSOR-RELATED"/>
    <property type="match status" value="1"/>
</dbReference>
<proteinExistence type="predicted"/>
<reference evidence="4 5" key="1">
    <citation type="submission" date="2022-12" db="EMBL/GenBank/DDBJ databases">
        <title>Chitinophagaceae gen. sp. nov., a new member of the family Chitinophagaceae, isolated from soil in a chemical factory.</title>
        <authorList>
            <person name="Ke Z."/>
        </authorList>
    </citation>
    <scope>NUCLEOTIDE SEQUENCE [LARGE SCALE GENOMIC DNA]</scope>
    <source>
        <strain evidence="4 5">LY-5</strain>
    </source>
</reference>
<dbReference type="Gene3D" id="1.10.357.10">
    <property type="entry name" value="Tetracycline Repressor, domain 2"/>
    <property type="match status" value="1"/>
</dbReference>
<keyword evidence="5" id="KW-1185">Reference proteome</keyword>
<dbReference type="InterPro" id="IPR036271">
    <property type="entry name" value="Tet_transcr_reg_TetR-rel_C_sf"/>
</dbReference>
<dbReference type="InterPro" id="IPR013570">
    <property type="entry name" value="Tscrpt_reg_YsiA_C"/>
</dbReference>
<dbReference type="Pfam" id="PF00440">
    <property type="entry name" value="TetR_N"/>
    <property type="match status" value="1"/>
</dbReference>
<feature type="DNA-binding region" description="H-T-H motif" evidence="2">
    <location>
        <begin position="25"/>
        <end position="44"/>
    </location>
</feature>
<dbReference type="InterPro" id="IPR050624">
    <property type="entry name" value="HTH-type_Tx_Regulator"/>
</dbReference>
<protein>
    <submittedName>
        <fullName evidence="4">TetR/AcrR family transcriptional regulator</fullName>
    </submittedName>
</protein>
<dbReference type="Pfam" id="PF08359">
    <property type="entry name" value="TetR_C_4"/>
    <property type="match status" value="1"/>
</dbReference>
<dbReference type="PANTHER" id="PTHR43479:SF11">
    <property type="entry name" value="ACREF_ENVCD OPERON REPRESSOR-RELATED"/>
    <property type="match status" value="1"/>
</dbReference>
<dbReference type="Proteomes" id="UP001210231">
    <property type="component" value="Unassembled WGS sequence"/>
</dbReference>
<dbReference type="EMBL" id="JAQGEF010000038">
    <property type="protein sequence ID" value="MDA3616665.1"/>
    <property type="molecule type" value="Genomic_DNA"/>
</dbReference>
<dbReference type="PRINTS" id="PR00455">
    <property type="entry name" value="HTHTETR"/>
</dbReference>
<evidence type="ECO:0000256" key="2">
    <source>
        <dbReference type="PROSITE-ProRule" id="PRU00335"/>
    </source>
</evidence>
<gene>
    <name evidence="4" type="ORF">O3P16_17775</name>
</gene>
<name>A0ABT4UPI4_9BACT</name>
<evidence type="ECO:0000313" key="4">
    <source>
        <dbReference type="EMBL" id="MDA3616665.1"/>
    </source>
</evidence>
<feature type="domain" description="HTH tetR-type" evidence="3">
    <location>
        <begin position="2"/>
        <end position="62"/>
    </location>
</feature>
<keyword evidence="1 2" id="KW-0238">DNA-binding</keyword>
<evidence type="ECO:0000256" key="1">
    <source>
        <dbReference type="ARBA" id="ARBA00023125"/>
    </source>
</evidence>
<comment type="caution">
    <text evidence="4">The sequence shown here is derived from an EMBL/GenBank/DDBJ whole genome shotgun (WGS) entry which is preliminary data.</text>
</comment>
<dbReference type="SUPFAM" id="SSF46689">
    <property type="entry name" value="Homeodomain-like"/>
    <property type="match status" value="1"/>
</dbReference>
<organism evidence="4 5">
    <name type="scientific">Polluticaenibacter yanchengensis</name>
    <dbReference type="NCBI Taxonomy" id="3014562"/>
    <lineage>
        <taxon>Bacteria</taxon>
        <taxon>Pseudomonadati</taxon>
        <taxon>Bacteroidota</taxon>
        <taxon>Chitinophagia</taxon>
        <taxon>Chitinophagales</taxon>
        <taxon>Chitinophagaceae</taxon>
        <taxon>Polluticaenibacter</taxon>
    </lineage>
</organism>
<dbReference type="InterPro" id="IPR009057">
    <property type="entry name" value="Homeodomain-like_sf"/>
</dbReference>
<sequence>MLSKEENILIHAEQLFAEKGFAATSTREICKAANVNISMIAYYFGSKDKLFERIFEYRMQGGITYAYQVLEMDHLKTIDKFLLIIDKYIERVRTLKSFYLILQREQINNNNPSTQKFIREFKKNYLKLFQEILNTGIRKGEFKQTPELAFLHSTVTGTILTSLNAITTYKEFLNGGEGFEEEYITQLKAYLKKILKYLLGHEKND</sequence>
<dbReference type="InterPro" id="IPR001647">
    <property type="entry name" value="HTH_TetR"/>
</dbReference>